<evidence type="ECO:0000256" key="1">
    <source>
        <dbReference type="SAM" id="Phobius"/>
    </source>
</evidence>
<dbReference type="EMBL" id="JAKXMK010000020">
    <property type="protein sequence ID" value="MCH6168513.1"/>
    <property type="molecule type" value="Genomic_DNA"/>
</dbReference>
<feature type="transmembrane region" description="Helical" evidence="1">
    <location>
        <begin position="76"/>
        <end position="93"/>
    </location>
</feature>
<reference evidence="3 4" key="1">
    <citation type="submission" date="2022-03" db="EMBL/GenBank/DDBJ databases">
        <title>Pseudonocardia alaer sp. nov., a novel actinomycete isolated from reed forest soil.</title>
        <authorList>
            <person name="Wang L."/>
        </authorList>
    </citation>
    <scope>NUCLEOTIDE SEQUENCE [LARGE SCALE GENOMIC DNA]</scope>
    <source>
        <strain evidence="3 4">Y-16303</strain>
    </source>
</reference>
<dbReference type="PANTHER" id="PTHR30590:SF2">
    <property type="entry name" value="INNER MEMBRANE PROTEIN"/>
    <property type="match status" value="1"/>
</dbReference>
<evidence type="ECO:0000313" key="3">
    <source>
        <dbReference type="EMBL" id="MCH6168513.1"/>
    </source>
</evidence>
<accession>A0ABS9TJ39</accession>
<feature type="transmembrane region" description="Helical" evidence="1">
    <location>
        <begin position="326"/>
        <end position="346"/>
    </location>
</feature>
<feature type="transmembrane region" description="Helical" evidence="1">
    <location>
        <begin position="285"/>
        <end position="306"/>
    </location>
</feature>
<feature type="transmembrane region" description="Helical" evidence="1">
    <location>
        <begin position="25"/>
        <end position="44"/>
    </location>
</feature>
<gene>
    <name evidence="3" type="ORF">MMF94_22700</name>
</gene>
<keyword evidence="1" id="KW-0812">Transmembrane</keyword>
<feature type="transmembrane region" description="Helical" evidence="1">
    <location>
        <begin position="154"/>
        <end position="175"/>
    </location>
</feature>
<proteinExistence type="predicted"/>
<protein>
    <submittedName>
        <fullName evidence="3">DUF418 domain-containing protein</fullName>
    </submittedName>
</protein>
<dbReference type="InterPro" id="IPR052529">
    <property type="entry name" value="Bact_Transport_Assoc"/>
</dbReference>
<organism evidence="3 4">
    <name type="scientific">Pseudonocardia alaniniphila</name>
    <dbReference type="NCBI Taxonomy" id="75291"/>
    <lineage>
        <taxon>Bacteria</taxon>
        <taxon>Bacillati</taxon>
        <taxon>Actinomycetota</taxon>
        <taxon>Actinomycetes</taxon>
        <taxon>Pseudonocardiales</taxon>
        <taxon>Pseudonocardiaceae</taxon>
        <taxon>Pseudonocardia</taxon>
    </lineage>
</organism>
<keyword evidence="4" id="KW-1185">Reference proteome</keyword>
<sequence>MTAAASSPTDPGATPTTARSLAPDLARGGMLLLIALANVHVFVYGHPLGPRGYPTGLDSADQAVALLQMTLVDGRAYPLFGLLFGYGIVQLAWRRSAVGLPAPAVTKLVRRRGAWMIVIGLAHGVLLWPGDIIGCYGLLAVLMAGMLVRGTDRALITTAIVGVVVVTLLNAGSGVPLPGEQNSFLPSMSIENPLAAMAVRSVEWLGIGLLFQSIGVFAAVALGAWAARRRLLDEPERHRPLLVRLAVAGISAAVVLGLPMALMAAELWTAPPIGLIVLAGALHTVGGYAGGIGYAAAFGLLAIRLAQRGGPGPVTHALQACGQRSLSCYLAQSVVFVALLPAWTLGLGNDAHLWQTALLAIGTWLVILLVADASERAGYRGPAEILLRRLTYGPRSTPQPARTS</sequence>
<feature type="domain" description="DUF418" evidence="2">
    <location>
        <begin position="226"/>
        <end position="393"/>
    </location>
</feature>
<comment type="caution">
    <text evidence="3">The sequence shown here is derived from an EMBL/GenBank/DDBJ whole genome shotgun (WGS) entry which is preliminary data.</text>
</comment>
<feature type="transmembrane region" description="Helical" evidence="1">
    <location>
        <begin position="204"/>
        <end position="225"/>
    </location>
</feature>
<dbReference type="Proteomes" id="UP001299970">
    <property type="component" value="Unassembled WGS sequence"/>
</dbReference>
<evidence type="ECO:0000313" key="4">
    <source>
        <dbReference type="Proteomes" id="UP001299970"/>
    </source>
</evidence>
<name>A0ABS9TJ39_9PSEU</name>
<keyword evidence="1" id="KW-1133">Transmembrane helix</keyword>
<evidence type="ECO:0000259" key="2">
    <source>
        <dbReference type="Pfam" id="PF04235"/>
    </source>
</evidence>
<keyword evidence="1" id="KW-0472">Membrane</keyword>
<dbReference type="RefSeq" id="WP_241039164.1">
    <property type="nucleotide sequence ID" value="NZ_BAAAJF010000053.1"/>
</dbReference>
<dbReference type="PANTHER" id="PTHR30590">
    <property type="entry name" value="INNER MEMBRANE PROTEIN"/>
    <property type="match status" value="1"/>
</dbReference>
<feature type="transmembrane region" description="Helical" evidence="1">
    <location>
        <begin position="352"/>
        <end position="371"/>
    </location>
</feature>
<dbReference type="InterPro" id="IPR007349">
    <property type="entry name" value="DUF418"/>
</dbReference>
<feature type="transmembrane region" description="Helical" evidence="1">
    <location>
        <begin position="245"/>
        <end position="265"/>
    </location>
</feature>
<dbReference type="Pfam" id="PF04235">
    <property type="entry name" value="DUF418"/>
    <property type="match status" value="1"/>
</dbReference>
<feature type="transmembrane region" description="Helical" evidence="1">
    <location>
        <begin position="113"/>
        <end position="142"/>
    </location>
</feature>